<evidence type="ECO:0000259" key="9">
    <source>
        <dbReference type="SMART" id="SM00852"/>
    </source>
</evidence>
<keyword evidence="7" id="KW-0808">Transferase</keyword>
<protein>
    <recommendedName>
        <fullName evidence="7">Molybdopterin molybdenumtransferase</fullName>
        <ecNumber evidence="7">2.10.1.1</ecNumber>
    </recommendedName>
</protein>
<evidence type="ECO:0000313" key="10">
    <source>
        <dbReference type="EMBL" id="GAA3736966.1"/>
    </source>
</evidence>
<name>A0ABP7FIZ6_9MICO</name>
<gene>
    <name evidence="10" type="ORF">GCM10022239_10960</name>
</gene>
<dbReference type="Gene3D" id="3.40.980.10">
    <property type="entry name" value="MoaB/Mog-like domain"/>
    <property type="match status" value="1"/>
</dbReference>
<dbReference type="PANTHER" id="PTHR10192">
    <property type="entry name" value="MOLYBDOPTERIN BIOSYNTHESIS PROTEIN"/>
    <property type="match status" value="1"/>
</dbReference>
<dbReference type="InterPro" id="IPR005111">
    <property type="entry name" value="MoeA_C_domain_IV"/>
</dbReference>
<dbReference type="InterPro" id="IPR036688">
    <property type="entry name" value="MoeA_C_domain_IV_sf"/>
</dbReference>
<comment type="function">
    <text evidence="1 7">Catalyzes the insertion of molybdate into adenylated molybdopterin with the concomitant release of AMP.</text>
</comment>
<comment type="similarity">
    <text evidence="3 7">Belongs to the MoeA family.</text>
</comment>
<comment type="caution">
    <text evidence="10">The sequence shown here is derived from an EMBL/GenBank/DDBJ whole genome shotgun (WGS) entry which is preliminary data.</text>
</comment>
<evidence type="ECO:0000256" key="5">
    <source>
        <dbReference type="ARBA" id="ARBA00023150"/>
    </source>
</evidence>
<dbReference type="InterPro" id="IPR036135">
    <property type="entry name" value="MoeA_linker/N_sf"/>
</dbReference>
<dbReference type="Pfam" id="PF03454">
    <property type="entry name" value="MoeA_C"/>
    <property type="match status" value="1"/>
</dbReference>
<dbReference type="InterPro" id="IPR038987">
    <property type="entry name" value="MoeA-like"/>
</dbReference>
<dbReference type="Pfam" id="PF03453">
    <property type="entry name" value="MoeA_N"/>
    <property type="match status" value="1"/>
</dbReference>
<evidence type="ECO:0000256" key="6">
    <source>
        <dbReference type="ARBA" id="ARBA00047317"/>
    </source>
</evidence>
<sequence length="436" mass="44572">MTHREAHGGPDHRGGEHGAGEHGPVTIGVAEHRTRILDSLSPLPAVTVPLSLARDRVLAADIVALVDVPGFENSAMDGYALRQVDAATATREAPVALRVVADLPAGSAVDPPLGAGEAARIMTGAPVPHDADCIVPVEDTDSGTGTVLIFRAPQPAAHIRHAGSDVRVGEAVLPAGRMLGARDLAAAAAVGVRDLLVHPAPRVGVLSTGTELRPAGESLARGQIHDSNSILLAAAVAESGGIPVQLGSVPDDEDALRAIFEQNAATVDAFITSGGVSVGAYDVVKAVLAPLGVWFGPVRMQPGKPQGFGRWPGTGVGTPIFALPGNPVSVFVSFEEFVRPALLAMQGRSDVQRDAVRGVARGIASEGWRSPAGRAQYMPVVAEWHPDGTLGVRPASSGGSGSYLVASLAGANALALVPEAVTEVREGDVVDVTLVP</sequence>
<accession>A0ABP7FIZ6</accession>
<dbReference type="Gene3D" id="3.90.105.10">
    <property type="entry name" value="Molybdopterin biosynthesis moea protein, domain 2"/>
    <property type="match status" value="1"/>
</dbReference>
<comment type="cofactor">
    <cofactor evidence="7">
        <name>Mg(2+)</name>
        <dbReference type="ChEBI" id="CHEBI:18420"/>
    </cofactor>
</comment>
<dbReference type="InterPro" id="IPR036425">
    <property type="entry name" value="MoaB/Mog-like_dom_sf"/>
</dbReference>
<dbReference type="EMBL" id="BAABAE010000003">
    <property type="protein sequence ID" value="GAA3736966.1"/>
    <property type="molecule type" value="Genomic_DNA"/>
</dbReference>
<evidence type="ECO:0000256" key="7">
    <source>
        <dbReference type="RuleBase" id="RU365090"/>
    </source>
</evidence>
<keyword evidence="7" id="KW-0479">Metal-binding</keyword>
<dbReference type="PANTHER" id="PTHR10192:SF5">
    <property type="entry name" value="GEPHYRIN"/>
    <property type="match status" value="1"/>
</dbReference>
<evidence type="ECO:0000313" key="11">
    <source>
        <dbReference type="Proteomes" id="UP001501004"/>
    </source>
</evidence>
<dbReference type="CDD" id="cd00887">
    <property type="entry name" value="MoeA"/>
    <property type="match status" value="1"/>
</dbReference>
<feature type="domain" description="MoaB/Mog" evidence="9">
    <location>
        <begin position="204"/>
        <end position="344"/>
    </location>
</feature>
<dbReference type="InterPro" id="IPR005110">
    <property type="entry name" value="MoeA_linker/N"/>
</dbReference>
<keyword evidence="7" id="KW-0460">Magnesium</keyword>
<dbReference type="InterPro" id="IPR001453">
    <property type="entry name" value="MoaB/Mog_dom"/>
</dbReference>
<dbReference type="Gene3D" id="2.170.190.11">
    <property type="entry name" value="Molybdopterin biosynthesis moea protein, domain 3"/>
    <property type="match status" value="1"/>
</dbReference>
<dbReference type="SUPFAM" id="SSF53218">
    <property type="entry name" value="Molybdenum cofactor biosynthesis proteins"/>
    <property type="match status" value="1"/>
</dbReference>
<comment type="catalytic activity">
    <reaction evidence="6">
        <text>adenylyl-molybdopterin + molybdate = Mo-molybdopterin + AMP + H(+)</text>
        <dbReference type="Rhea" id="RHEA:35047"/>
        <dbReference type="ChEBI" id="CHEBI:15378"/>
        <dbReference type="ChEBI" id="CHEBI:36264"/>
        <dbReference type="ChEBI" id="CHEBI:62727"/>
        <dbReference type="ChEBI" id="CHEBI:71302"/>
        <dbReference type="ChEBI" id="CHEBI:456215"/>
        <dbReference type="EC" id="2.10.1.1"/>
    </reaction>
</comment>
<dbReference type="SUPFAM" id="SSF63867">
    <property type="entry name" value="MoeA C-terminal domain-like"/>
    <property type="match status" value="1"/>
</dbReference>
<dbReference type="RefSeq" id="WP_344754554.1">
    <property type="nucleotide sequence ID" value="NZ_BAABAE010000003.1"/>
</dbReference>
<keyword evidence="5 7" id="KW-0501">Molybdenum cofactor biosynthesis</keyword>
<feature type="compositionally biased region" description="Basic and acidic residues" evidence="8">
    <location>
        <begin position="1"/>
        <end position="20"/>
    </location>
</feature>
<organism evidence="10 11">
    <name type="scientific">Leifsonella bigeumensis</name>
    <dbReference type="NCBI Taxonomy" id="433643"/>
    <lineage>
        <taxon>Bacteria</taxon>
        <taxon>Bacillati</taxon>
        <taxon>Actinomycetota</taxon>
        <taxon>Actinomycetes</taxon>
        <taxon>Micrococcales</taxon>
        <taxon>Microbacteriaceae</taxon>
        <taxon>Leifsonella</taxon>
    </lineage>
</organism>
<reference evidence="11" key="1">
    <citation type="journal article" date="2019" name="Int. J. Syst. Evol. Microbiol.">
        <title>The Global Catalogue of Microorganisms (GCM) 10K type strain sequencing project: providing services to taxonomists for standard genome sequencing and annotation.</title>
        <authorList>
            <consortium name="The Broad Institute Genomics Platform"/>
            <consortium name="The Broad Institute Genome Sequencing Center for Infectious Disease"/>
            <person name="Wu L."/>
            <person name="Ma J."/>
        </authorList>
    </citation>
    <scope>NUCLEOTIDE SEQUENCE [LARGE SCALE GENOMIC DNA]</scope>
    <source>
        <strain evidence="11">JCM 16949</strain>
    </source>
</reference>
<evidence type="ECO:0000256" key="3">
    <source>
        <dbReference type="ARBA" id="ARBA00010763"/>
    </source>
</evidence>
<evidence type="ECO:0000256" key="4">
    <source>
        <dbReference type="ARBA" id="ARBA00022505"/>
    </source>
</evidence>
<dbReference type="Pfam" id="PF00994">
    <property type="entry name" value="MoCF_biosynth"/>
    <property type="match status" value="1"/>
</dbReference>
<dbReference type="EC" id="2.10.1.1" evidence="7"/>
<keyword evidence="4 7" id="KW-0500">Molybdenum</keyword>
<evidence type="ECO:0000256" key="8">
    <source>
        <dbReference type="SAM" id="MobiDB-lite"/>
    </source>
</evidence>
<dbReference type="NCBIfam" id="TIGR00177">
    <property type="entry name" value="molyb_syn"/>
    <property type="match status" value="1"/>
</dbReference>
<feature type="region of interest" description="Disordered" evidence="8">
    <location>
        <begin position="1"/>
        <end position="24"/>
    </location>
</feature>
<proteinExistence type="inferred from homology"/>
<dbReference type="Gene3D" id="2.40.340.10">
    <property type="entry name" value="MoeA, C-terminal, domain IV"/>
    <property type="match status" value="1"/>
</dbReference>
<keyword evidence="11" id="KW-1185">Reference proteome</keyword>
<evidence type="ECO:0000256" key="1">
    <source>
        <dbReference type="ARBA" id="ARBA00002901"/>
    </source>
</evidence>
<dbReference type="SMART" id="SM00852">
    <property type="entry name" value="MoCF_biosynth"/>
    <property type="match status" value="1"/>
</dbReference>
<dbReference type="Proteomes" id="UP001501004">
    <property type="component" value="Unassembled WGS sequence"/>
</dbReference>
<dbReference type="SUPFAM" id="SSF63882">
    <property type="entry name" value="MoeA N-terminal region -like"/>
    <property type="match status" value="1"/>
</dbReference>
<comment type="pathway">
    <text evidence="2 7">Cofactor biosynthesis; molybdopterin biosynthesis.</text>
</comment>
<dbReference type="NCBIfam" id="NF045515">
    <property type="entry name" value="Glp_gephyrin"/>
    <property type="match status" value="1"/>
</dbReference>
<evidence type="ECO:0000256" key="2">
    <source>
        <dbReference type="ARBA" id="ARBA00005046"/>
    </source>
</evidence>